<keyword evidence="2" id="KW-0472">Membrane</keyword>
<name>A0A543CWI5_9ACTN</name>
<reference evidence="3 4" key="1">
    <citation type="submission" date="2019-06" db="EMBL/GenBank/DDBJ databases">
        <title>Sequencing the genomes of 1000 actinobacteria strains.</title>
        <authorList>
            <person name="Klenk H.-P."/>
        </authorList>
    </citation>
    <scope>NUCLEOTIDE SEQUENCE [LARGE SCALE GENOMIC DNA]</scope>
    <source>
        <strain evidence="3 4">DSM 102200</strain>
    </source>
</reference>
<dbReference type="Pfam" id="PF11298">
    <property type="entry name" value="DUF3099"/>
    <property type="match status" value="1"/>
</dbReference>
<feature type="transmembrane region" description="Helical" evidence="2">
    <location>
        <begin position="61"/>
        <end position="82"/>
    </location>
</feature>
<keyword evidence="2" id="KW-1133">Transmembrane helix</keyword>
<protein>
    <submittedName>
        <fullName evidence="3">DUF3099 family protein</fullName>
    </submittedName>
</protein>
<accession>A0A543CWI5</accession>
<proteinExistence type="predicted"/>
<dbReference type="RefSeq" id="WP_246122346.1">
    <property type="nucleotide sequence ID" value="NZ_VFOZ01000001.1"/>
</dbReference>
<evidence type="ECO:0000256" key="1">
    <source>
        <dbReference type="SAM" id="MobiDB-lite"/>
    </source>
</evidence>
<dbReference type="InterPro" id="IPR021449">
    <property type="entry name" value="DUF3099"/>
</dbReference>
<feature type="transmembrane region" description="Helical" evidence="2">
    <location>
        <begin position="34"/>
        <end position="55"/>
    </location>
</feature>
<feature type="region of interest" description="Disordered" evidence="1">
    <location>
        <begin position="86"/>
        <end position="115"/>
    </location>
</feature>
<dbReference type="Proteomes" id="UP000316096">
    <property type="component" value="Unassembled WGS sequence"/>
</dbReference>
<dbReference type="EMBL" id="VFOZ01000001">
    <property type="protein sequence ID" value="TQM01431.1"/>
    <property type="molecule type" value="Genomic_DNA"/>
</dbReference>
<evidence type="ECO:0000256" key="2">
    <source>
        <dbReference type="SAM" id="Phobius"/>
    </source>
</evidence>
<comment type="caution">
    <text evidence="3">The sequence shown here is derived from an EMBL/GenBank/DDBJ whole genome shotgun (WGS) entry which is preliminary data.</text>
</comment>
<keyword evidence="2" id="KW-0812">Transmembrane</keyword>
<evidence type="ECO:0000313" key="3">
    <source>
        <dbReference type="EMBL" id="TQM01431.1"/>
    </source>
</evidence>
<keyword evidence="4" id="KW-1185">Reference proteome</keyword>
<evidence type="ECO:0000313" key="4">
    <source>
        <dbReference type="Proteomes" id="UP000316096"/>
    </source>
</evidence>
<dbReference type="AlphaFoldDB" id="A0A543CWI5"/>
<organism evidence="3 4">
    <name type="scientific">Actinoallomurus bryophytorum</name>
    <dbReference type="NCBI Taxonomy" id="1490222"/>
    <lineage>
        <taxon>Bacteria</taxon>
        <taxon>Bacillati</taxon>
        <taxon>Actinomycetota</taxon>
        <taxon>Actinomycetes</taxon>
        <taxon>Streptosporangiales</taxon>
        <taxon>Thermomonosporaceae</taxon>
        <taxon>Actinoallomurus</taxon>
    </lineage>
</organism>
<gene>
    <name evidence="3" type="ORF">FB559_7190</name>
</gene>
<sequence length="115" mass="12918">MKRIFRRRHVEAVYTLTDAHRPMSEDIGYRERRYLITMGIRALCFLLSILFAVTLHGSGRWLAIVALIGAVVLPYIAVIFANGGREPDSSARFAPYEPESQSQKPISGPRDQIGS</sequence>